<reference evidence="2 3" key="1">
    <citation type="submission" date="2017-02" db="EMBL/GenBank/DDBJ databases">
        <authorList>
            <person name="Peterson S.W."/>
        </authorList>
    </citation>
    <scope>NUCLEOTIDE SEQUENCE [LARGE SCALE GENOMIC DNA]</scope>
    <source>
        <strain evidence="2 3">DSM 22335</strain>
    </source>
</reference>
<dbReference type="PANTHER" id="PTHR21248:SF23">
    <property type="entry name" value="CARDIOLIPIN SYNTHASE B"/>
    <property type="match status" value="1"/>
</dbReference>
<dbReference type="InterPro" id="IPR025202">
    <property type="entry name" value="PLD-like_dom"/>
</dbReference>
<dbReference type="STRING" id="413434.SAMN04488132_105245"/>
<dbReference type="Proteomes" id="UP000190888">
    <property type="component" value="Unassembled WGS sequence"/>
</dbReference>
<dbReference type="AlphaFoldDB" id="A0A1T4PAV3"/>
<sequence length="397" mass="45653">MPLQKMRRTMGSRRKKTRQFSIANKTKLIRGGADYFDLLRRMISGASHTIHFQTYIFDADETGRAIADALKEAAARKVCVFLLVDGYASQSLPKDFLQELEDAGIHFRFFQPFFKSREFYFGRRLHHKVVAIDNSCALVGGVNVSNKYNDINGKPAWLDFAVHVEGPAAQELFSICLRTWKGIAPLPGNFRPVSPPPAYDPSFGHSAVRISRNDWLRHRNQVSKTYGEIFTTSSNEITILCSYFIPGAKMKKYIERAVKRGVKVRVIMAGMSDVKLSKNAERFMYDWLLRNNVDIYEYTRNILHGKLAICDKEWLTVGSYNINDLSAYGSIELNLDIRDKMLAKRASGMIDEIIKADCEHITREQVEKARSPLRQFVLWLSYQLVRLMFRLVTFDHK</sequence>
<dbReference type="GO" id="GO:0008808">
    <property type="term" value="F:cardiolipin synthase activity"/>
    <property type="evidence" value="ECO:0007669"/>
    <property type="project" value="TreeGrafter"/>
</dbReference>
<feature type="domain" description="PLD phosphodiesterase" evidence="1">
    <location>
        <begin position="299"/>
        <end position="326"/>
    </location>
</feature>
<keyword evidence="3" id="KW-1185">Reference proteome</keyword>
<gene>
    <name evidence="2" type="ORF">SAMN04488132_105245</name>
</gene>
<dbReference type="PANTHER" id="PTHR21248">
    <property type="entry name" value="CARDIOLIPIN SYNTHASE"/>
    <property type="match status" value="1"/>
</dbReference>
<dbReference type="EMBL" id="FUWH01000005">
    <property type="protein sequence ID" value="SJZ88609.1"/>
    <property type="molecule type" value="Genomic_DNA"/>
</dbReference>
<evidence type="ECO:0000313" key="3">
    <source>
        <dbReference type="Proteomes" id="UP000190888"/>
    </source>
</evidence>
<dbReference type="InterPro" id="IPR001736">
    <property type="entry name" value="PLipase_D/transphosphatidylase"/>
</dbReference>
<protein>
    <submittedName>
        <fullName evidence="2">Putative cardiolipin synthase</fullName>
    </submittedName>
</protein>
<dbReference type="SUPFAM" id="SSF56024">
    <property type="entry name" value="Phospholipase D/nuclease"/>
    <property type="match status" value="2"/>
</dbReference>
<feature type="domain" description="PLD phosphodiesterase" evidence="1">
    <location>
        <begin position="121"/>
        <end position="148"/>
    </location>
</feature>
<dbReference type="Pfam" id="PF13091">
    <property type="entry name" value="PLDc_2"/>
    <property type="match status" value="2"/>
</dbReference>
<name>A0A1T4PAV3_9BACT</name>
<dbReference type="SMART" id="SM00155">
    <property type="entry name" value="PLDc"/>
    <property type="match status" value="2"/>
</dbReference>
<dbReference type="OrthoDB" id="9762009at2"/>
<dbReference type="CDD" id="cd09110">
    <property type="entry name" value="PLDc_CLS_1"/>
    <property type="match status" value="1"/>
</dbReference>
<dbReference type="RefSeq" id="WP_078831562.1">
    <property type="nucleotide sequence ID" value="NZ_FUWH01000005.1"/>
</dbReference>
<accession>A0A1T4PAV3</accession>
<dbReference type="GO" id="GO:0032049">
    <property type="term" value="P:cardiolipin biosynthetic process"/>
    <property type="evidence" value="ECO:0007669"/>
    <property type="project" value="UniProtKB-ARBA"/>
</dbReference>
<organism evidence="2 3">
    <name type="scientific">Sediminibacterium ginsengisoli</name>
    <dbReference type="NCBI Taxonomy" id="413434"/>
    <lineage>
        <taxon>Bacteria</taxon>
        <taxon>Pseudomonadati</taxon>
        <taxon>Bacteroidota</taxon>
        <taxon>Chitinophagia</taxon>
        <taxon>Chitinophagales</taxon>
        <taxon>Chitinophagaceae</taxon>
        <taxon>Sediminibacterium</taxon>
    </lineage>
</organism>
<evidence type="ECO:0000259" key="1">
    <source>
        <dbReference type="PROSITE" id="PS50035"/>
    </source>
</evidence>
<dbReference type="GO" id="GO:0016020">
    <property type="term" value="C:membrane"/>
    <property type="evidence" value="ECO:0007669"/>
    <property type="project" value="TreeGrafter"/>
</dbReference>
<evidence type="ECO:0000313" key="2">
    <source>
        <dbReference type="EMBL" id="SJZ88609.1"/>
    </source>
</evidence>
<dbReference type="Gene3D" id="3.30.870.10">
    <property type="entry name" value="Endonuclease Chain A"/>
    <property type="match status" value="2"/>
</dbReference>
<dbReference type="PROSITE" id="PS50035">
    <property type="entry name" value="PLD"/>
    <property type="match status" value="2"/>
</dbReference>
<proteinExistence type="predicted"/>